<organism evidence="2 3">
    <name type="scientific">Acinetobacter populi</name>
    <dbReference type="NCBI Taxonomy" id="1582270"/>
    <lineage>
        <taxon>Bacteria</taxon>
        <taxon>Pseudomonadati</taxon>
        <taxon>Pseudomonadota</taxon>
        <taxon>Gammaproteobacteria</taxon>
        <taxon>Moraxellales</taxon>
        <taxon>Moraxellaceae</taxon>
        <taxon>Acinetobacter</taxon>
    </lineage>
</organism>
<protein>
    <submittedName>
        <fullName evidence="2">Uncharacterized protein</fullName>
    </submittedName>
</protein>
<dbReference type="AlphaFoldDB" id="A0A1Z9YWR1"/>
<feature type="signal peptide" evidence="1">
    <location>
        <begin position="1"/>
        <end position="19"/>
    </location>
</feature>
<reference evidence="2 3" key="1">
    <citation type="submission" date="2017-05" db="EMBL/GenBank/DDBJ databases">
        <title>Acinetobacter populi ANC 5415 (= PBJ7), whole genome shotgun sequencing project.</title>
        <authorList>
            <person name="Nemec A."/>
            <person name="Radolfova-Krizova L."/>
        </authorList>
    </citation>
    <scope>NUCLEOTIDE SEQUENCE [LARGE SCALE GENOMIC DNA]</scope>
    <source>
        <strain evidence="2 3">PBJ7</strain>
    </source>
</reference>
<dbReference type="Proteomes" id="UP000196536">
    <property type="component" value="Unassembled WGS sequence"/>
</dbReference>
<accession>A0A1Z9YWR1</accession>
<evidence type="ECO:0000313" key="2">
    <source>
        <dbReference type="EMBL" id="OUY06623.1"/>
    </source>
</evidence>
<comment type="caution">
    <text evidence="2">The sequence shown here is derived from an EMBL/GenBank/DDBJ whole genome shotgun (WGS) entry which is preliminary data.</text>
</comment>
<dbReference type="RefSeq" id="WP_087620980.1">
    <property type="nucleotide sequence ID" value="NZ_NEXX01000004.1"/>
</dbReference>
<keyword evidence="3" id="KW-1185">Reference proteome</keyword>
<gene>
    <name evidence="2" type="ORF">CAP51_11875</name>
</gene>
<sequence length="157" mass="17879">MFKIRWITLLILFSPLSSAETQMCYSDAECKLHQICNDDGKCVADERPDYLLNDLILNNKGIYKNISLIDKNPKVKIESNITLKMLKKMNQDKSSYYCGLKFKESSSTHATFEAQYYTTFWVNMVKGGAVVARSLMTLKKGDLLHLELGTQGFTCVN</sequence>
<feature type="chain" id="PRO_5012758279" evidence="1">
    <location>
        <begin position="20"/>
        <end position="157"/>
    </location>
</feature>
<name>A0A1Z9YWR1_9GAMM</name>
<evidence type="ECO:0000313" key="3">
    <source>
        <dbReference type="Proteomes" id="UP000196536"/>
    </source>
</evidence>
<evidence type="ECO:0000256" key="1">
    <source>
        <dbReference type="SAM" id="SignalP"/>
    </source>
</evidence>
<keyword evidence="1" id="KW-0732">Signal</keyword>
<proteinExistence type="predicted"/>
<dbReference type="EMBL" id="NEXX01000004">
    <property type="protein sequence ID" value="OUY06623.1"/>
    <property type="molecule type" value="Genomic_DNA"/>
</dbReference>